<protein>
    <recommendedName>
        <fullName evidence="3">DUF2283 domain-containing protein</fullName>
    </recommendedName>
</protein>
<keyword evidence="2" id="KW-1185">Reference proteome</keyword>
<proteinExistence type="predicted"/>
<sequence>MLEIIIENGQYIYIRFLKRNEFGIVEDTYLSVNCNLLFDDKNNWIGLEVRNENFNGPIKFSKIKKVDFPYMPRNTLAQIS</sequence>
<evidence type="ECO:0000313" key="2">
    <source>
        <dbReference type="Proteomes" id="UP000294746"/>
    </source>
</evidence>
<name>A0A4R2SE86_9BACL</name>
<evidence type="ECO:0000313" key="1">
    <source>
        <dbReference type="EMBL" id="TCP69399.1"/>
    </source>
</evidence>
<dbReference type="Proteomes" id="UP000294746">
    <property type="component" value="Unassembled WGS sequence"/>
</dbReference>
<dbReference type="AlphaFoldDB" id="A0A4R2SE86"/>
<accession>A0A4R2SE86</accession>
<evidence type="ECO:0008006" key="3">
    <source>
        <dbReference type="Google" id="ProtNLM"/>
    </source>
</evidence>
<comment type="caution">
    <text evidence="1">The sequence shown here is derived from an EMBL/GenBank/DDBJ whole genome shotgun (WGS) entry which is preliminary data.</text>
</comment>
<gene>
    <name evidence="1" type="ORF">EDD57_10958</name>
</gene>
<organism evidence="1 2">
    <name type="scientific">Baia soyae</name>
    <dbReference type="NCBI Taxonomy" id="1544746"/>
    <lineage>
        <taxon>Bacteria</taxon>
        <taxon>Bacillati</taxon>
        <taxon>Bacillota</taxon>
        <taxon>Bacilli</taxon>
        <taxon>Bacillales</taxon>
        <taxon>Thermoactinomycetaceae</taxon>
        <taxon>Baia</taxon>
    </lineage>
</organism>
<dbReference type="EMBL" id="SLXV01000009">
    <property type="protein sequence ID" value="TCP69399.1"/>
    <property type="molecule type" value="Genomic_DNA"/>
</dbReference>
<reference evidence="1 2" key="1">
    <citation type="submission" date="2019-03" db="EMBL/GenBank/DDBJ databases">
        <title>Genomic Encyclopedia of Type Strains, Phase IV (KMG-IV): sequencing the most valuable type-strain genomes for metagenomic binning, comparative biology and taxonomic classification.</title>
        <authorList>
            <person name="Goeker M."/>
        </authorList>
    </citation>
    <scope>NUCLEOTIDE SEQUENCE [LARGE SCALE GENOMIC DNA]</scope>
    <source>
        <strain evidence="1 2">DSM 46831</strain>
    </source>
</reference>